<keyword evidence="1" id="KW-0472">Membrane</keyword>
<dbReference type="KEGG" id="rsa:RSal33209_1168"/>
<dbReference type="eggNOG" id="COG2755">
    <property type="taxonomic scope" value="Bacteria"/>
</dbReference>
<dbReference type="InterPro" id="IPR013830">
    <property type="entry name" value="SGNH_hydro"/>
</dbReference>
<evidence type="ECO:0000256" key="1">
    <source>
        <dbReference type="SAM" id="Phobius"/>
    </source>
</evidence>
<dbReference type="SUPFAM" id="SSF52266">
    <property type="entry name" value="SGNH hydrolase"/>
    <property type="match status" value="1"/>
</dbReference>
<keyword evidence="4" id="KW-1185">Reference proteome</keyword>
<evidence type="ECO:0000313" key="4">
    <source>
        <dbReference type="Proteomes" id="UP000002007"/>
    </source>
</evidence>
<protein>
    <submittedName>
        <fullName evidence="3">Lipolytic enzyme, GDSL</fullName>
    </submittedName>
</protein>
<dbReference type="CDD" id="cd00229">
    <property type="entry name" value="SGNH_hydrolase"/>
    <property type="match status" value="1"/>
</dbReference>
<gene>
    <name evidence="3" type="ordered locus">RSal33209_1168</name>
</gene>
<keyword evidence="1" id="KW-1133">Transmembrane helix</keyword>
<dbReference type="RefSeq" id="WP_012244592.1">
    <property type="nucleotide sequence ID" value="NC_010168.1"/>
</dbReference>
<feature type="domain" description="SGNH hydrolase-type esterase" evidence="2">
    <location>
        <begin position="70"/>
        <end position="248"/>
    </location>
</feature>
<dbReference type="Pfam" id="PF13472">
    <property type="entry name" value="Lipase_GDSL_2"/>
    <property type="match status" value="1"/>
</dbReference>
<evidence type="ECO:0000313" key="3">
    <source>
        <dbReference type="EMBL" id="ABY22906.1"/>
    </source>
</evidence>
<sequence>MQSTVYRKPHGTAGHERYWRVGAVVFTCVTALGVIAPFEANATSPVVKPGKVIFKSFSTSLAPFSQTAVLIGDSQSDGAAGVPGADTWVQQALRSLNYRVAFCGRGGTGFVASKAKASNYPEALETGQWALSLPPSLQSPSLGRGLVVIQGGGNDARIGASDAQITANADRLLADLKKLYPQAQIIMIGTLGRGLNDNGGRRSQIDALLGRVAASRQLPFISVGDWLTKYKVSNKLVDGVHLNPSGHGILAIALRERLLALVGPNAE</sequence>
<accession>A9WPA1</accession>
<dbReference type="STRING" id="288705.RSal33209_1168"/>
<name>A9WPA1_RENSM</name>
<dbReference type="InterPro" id="IPR036514">
    <property type="entry name" value="SGNH_hydro_sf"/>
</dbReference>
<dbReference type="HOGENOM" id="CLU_1041585_0_0_11"/>
<reference evidence="4" key="1">
    <citation type="journal article" date="2008" name="J. Bacteriol.">
        <title>Genome sequence of the fish pathogen Renibacterium salmoninarum suggests reductive evolution away from an environmental Arthrobacter ancestor.</title>
        <authorList>
            <person name="Wiens G.D."/>
            <person name="Rockey D.D."/>
            <person name="Wu Z."/>
            <person name="Chang J."/>
            <person name="Levy R."/>
            <person name="Crane S."/>
            <person name="Chen D.S."/>
            <person name="Capri G.R."/>
            <person name="Burnett J.R."/>
            <person name="Sudheesh P.S."/>
            <person name="Schipma M.J."/>
            <person name="Burd H."/>
            <person name="Bhattacharyya A."/>
            <person name="Rhodes L.D."/>
            <person name="Kaul R."/>
            <person name="Strom M.S."/>
        </authorList>
    </citation>
    <scope>NUCLEOTIDE SEQUENCE [LARGE SCALE GENOMIC DNA]</scope>
    <source>
        <strain evidence="4">ATCC 33209 / DSM 20767 / JCM 11484 / NBRC 15589 / NCIMB 2235</strain>
    </source>
</reference>
<dbReference type="EMBL" id="CP000910">
    <property type="protein sequence ID" value="ABY22906.1"/>
    <property type="molecule type" value="Genomic_DNA"/>
</dbReference>
<keyword evidence="1" id="KW-0812">Transmembrane</keyword>
<feature type="transmembrane region" description="Helical" evidence="1">
    <location>
        <begin position="21"/>
        <end position="38"/>
    </location>
</feature>
<proteinExistence type="predicted"/>
<dbReference type="Gene3D" id="3.40.50.1110">
    <property type="entry name" value="SGNH hydrolase"/>
    <property type="match status" value="1"/>
</dbReference>
<dbReference type="AlphaFoldDB" id="A9WPA1"/>
<evidence type="ECO:0000259" key="2">
    <source>
        <dbReference type="Pfam" id="PF13472"/>
    </source>
</evidence>
<dbReference type="Proteomes" id="UP000002007">
    <property type="component" value="Chromosome"/>
</dbReference>
<organism evidence="3 4">
    <name type="scientific">Renibacterium salmoninarum (strain ATCC 33209 / DSM 20767 / JCM 11484 / NBRC 15589 / NCIMB 2235)</name>
    <dbReference type="NCBI Taxonomy" id="288705"/>
    <lineage>
        <taxon>Bacteria</taxon>
        <taxon>Bacillati</taxon>
        <taxon>Actinomycetota</taxon>
        <taxon>Actinomycetes</taxon>
        <taxon>Micrococcales</taxon>
        <taxon>Micrococcaceae</taxon>
        <taxon>Renibacterium</taxon>
    </lineage>
</organism>